<dbReference type="SUPFAM" id="SSF81585">
    <property type="entry name" value="PsbU/PolX domain-like"/>
    <property type="match status" value="1"/>
</dbReference>
<feature type="region of interest" description="Disordered" evidence="3">
    <location>
        <begin position="650"/>
        <end position="709"/>
    </location>
</feature>
<evidence type="ECO:0000256" key="1">
    <source>
        <dbReference type="ARBA" id="ARBA00022679"/>
    </source>
</evidence>
<evidence type="ECO:0000313" key="5">
    <source>
        <dbReference type="EMBL" id="PSC69890.1"/>
    </source>
</evidence>
<protein>
    <submittedName>
        <fullName evidence="5">DNA polymerase lambda</fullName>
    </submittedName>
</protein>
<dbReference type="Gene3D" id="1.10.150.20">
    <property type="entry name" value="5' to 3' exonuclease, C-terminal subdomain"/>
    <property type="match status" value="1"/>
</dbReference>
<dbReference type="AlphaFoldDB" id="A0A2P6V726"/>
<sequence length="729" mass="78105">MINDGGSAAGVSAPPPPLAKRQGTDGTLAGVLVYVPPQGLAHSSSLLAIWSRAVPAAGGAITQDEGSPGITHVLVPQPLASPKPGIGGRGGGSGALCWAFIPECLRSGGTGALPGVHYVTQLWLTESLRLQRRQPEGAHRPPPPPPRAAGAAGAAGAAAAEPPLDDSKDEIGVGLQARQAWLGPLWHPACAEMQLAELSLQADYDLDRCREIGNEPLDKALRELKKYEDALNGQFLRNERDEKVVNHKSLAYAQAAAAVRGCAYKLRPPVHVGQLPFLGASTAAEVTELLETGTSCKLEAFRHNRPVHDSKGGLRGDSAGAAARREFVRLLGVGAKTAQQWWDKGLRTFEDAEAALDQKRIRLNPLQTYGLKHRADLLEGCTSKDMQEMRAALQAALQRVTGVSGWAVTHVGGSSRKRPPGGGSSGGGGGGASGGDAGQPQHQPEEHQQQGGQQQQQQGAQQQDAQPPAQQHQPQTQQHQREQQQQQQQQPGPQRQHHDADFMVSHPTHEWGEDLITNLQQEMERSGHLVTGAMGQVQKGRWRNVESKLQQELSQSGTAAQYSSPEDDRLDHCLAVFRTPAGRLRRIDVILATPMQLPWAEISWIGSTHLNRFLRRCTNRRGMHLNSIGLFRIKDGCMCRVPDDAPPLDRHGREYWPPGWGPGSTGRGGGGGGDASGEHAAQQAPLVPGGSGKVATTGGGGRGKRAVRTQRDAFEVLGLPYREPWQRDC</sequence>
<dbReference type="InterPro" id="IPR027421">
    <property type="entry name" value="DNA_pol_lamdba_lyase_dom_sf"/>
</dbReference>
<dbReference type="InterPro" id="IPR010996">
    <property type="entry name" value="HHH_MUS81"/>
</dbReference>
<dbReference type="PANTHER" id="PTHR11276">
    <property type="entry name" value="DNA POLYMERASE TYPE-X FAMILY MEMBER"/>
    <property type="match status" value="1"/>
</dbReference>
<dbReference type="InterPro" id="IPR037160">
    <property type="entry name" value="DNA_Pol_thumb_sf"/>
</dbReference>
<dbReference type="Gene3D" id="1.10.150.110">
    <property type="entry name" value="DNA polymerase beta, N-terminal domain-like"/>
    <property type="match status" value="1"/>
</dbReference>
<dbReference type="GO" id="GO:0003887">
    <property type="term" value="F:DNA-directed DNA polymerase activity"/>
    <property type="evidence" value="ECO:0007669"/>
    <property type="project" value="InterPro"/>
</dbReference>
<feature type="region of interest" description="Disordered" evidence="3">
    <location>
        <begin position="132"/>
        <end position="169"/>
    </location>
</feature>
<evidence type="ECO:0000313" key="6">
    <source>
        <dbReference type="Proteomes" id="UP000239649"/>
    </source>
</evidence>
<gene>
    <name evidence="5" type="ORF">C2E20_6655</name>
</gene>
<comment type="caution">
    <text evidence="5">The sequence shown here is derived from an EMBL/GenBank/DDBJ whole genome shotgun (WGS) entry which is preliminary data.</text>
</comment>
<reference evidence="5 6" key="1">
    <citation type="journal article" date="2018" name="Plant J.">
        <title>Genome sequences of Chlorella sorokiniana UTEX 1602 and Micractinium conductrix SAG 241.80: implications to maltose excretion by a green alga.</title>
        <authorList>
            <person name="Arriola M.B."/>
            <person name="Velmurugan N."/>
            <person name="Zhang Y."/>
            <person name="Plunkett M.H."/>
            <person name="Hondzo H."/>
            <person name="Barney B.M."/>
        </authorList>
    </citation>
    <scope>NUCLEOTIDE SEQUENCE [LARGE SCALE GENOMIC DNA]</scope>
    <source>
        <strain evidence="5 6">SAG 241.80</strain>
    </source>
</reference>
<dbReference type="GO" id="GO:0003677">
    <property type="term" value="F:DNA binding"/>
    <property type="evidence" value="ECO:0007669"/>
    <property type="project" value="InterPro"/>
</dbReference>
<proteinExistence type="predicted"/>
<dbReference type="SMART" id="SM00483">
    <property type="entry name" value="POLXc"/>
    <property type="match status" value="1"/>
</dbReference>
<dbReference type="STRING" id="554055.A0A2P6V726"/>
<dbReference type="Proteomes" id="UP000239649">
    <property type="component" value="Unassembled WGS sequence"/>
</dbReference>
<dbReference type="OrthoDB" id="205514at2759"/>
<feature type="region of interest" description="Disordered" evidence="3">
    <location>
        <begin position="409"/>
        <end position="499"/>
    </location>
</feature>
<dbReference type="GO" id="GO:0006303">
    <property type="term" value="P:double-strand break repair via nonhomologous end joining"/>
    <property type="evidence" value="ECO:0007669"/>
    <property type="project" value="TreeGrafter"/>
</dbReference>
<evidence type="ECO:0000256" key="3">
    <source>
        <dbReference type="SAM" id="MobiDB-lite"/>
    </source>
</evidence>
<dbReference type="Pfam" id="PF14716">
    <property type="entry name" value="HHH_8"/>
    <property type="match status" value="1"/>
</dbReference>
<feature type="region of interest" description="Disordered" evidence="3">
    <location>
        <begin position="1"/>
        <end position="22"/>
    </location>
</feature>
<dbReference type="InterPro" id="IPR002054">
    <property type="entry name" value="DNA-dir_DNA_pol_X"/>
</dbReference>
<dbReference type="SUPFAM" id="SSF81301">
    <property type="entry name" value="Nucleotidyltransferase"/>
    <property type="match status" value="1"/>
</dbReference>
<dbReference type="Pfam" id="PF14791">
    <property type="entry name" value="DNA_pol_B_thumb"/>
    <property type="match status" value="1"/>
</dbReference>
<dbReference type="InterPro" id="IPR036420">
    <property type="entry name" value="BRCT_dom_sf"/>
</dbReference>
<dbReference type="Pfam" id="PF10391">
    <property type="entry name" value="DNA_pol_lambd_f"/>
    <property type="match status" value="1"/>
</dbReference>
<dbReference type="SUPFAM" id="SSF47802">
    <property type="entry name" value="DNA polymerase beta, N-terminal domain-like"/>
    <property type="match status" value="1"/>
</dbReference>
<feature type="domain" description="DNA-directed DNA polymerase X" evidence="4">
    <location>
        <begin position="212"/>
        <end position="728"/>
    </location>
</feature>
<organism evidence="5 6">
    <name type="scientific">Micractinium conductrix</name>
    <dbReference type="NCBI Taxonomy" id="554055"/>
    <lineage>
        <taxon>Eukaryota</taxon>
        <taxon>Viridiplantae</taxon>
        <taxon>Chlorophyta</taxon>
        <taxon>core chlorophytes</taxon>
        <taxon>Trebouxiophyceae</taxon>
        <taxon>Chlorellales</taxon>
        <taxon>Chlorellaceae</taxon>
        <taxon>Chlorella clade</taxon>
        <taxon>Micractinium</taxon>
    </lineage>
</organism>
<dbReference type="InterPro" id="IPR043519">
    <property type="entry name" value="NT_sf"/>
</dbReference>
<dbReference type="SUPFAM" id="SSF52113">
    <property type="entry name" value="BRCT domain"/>
    <property type="match status" value="1"/>
</dbReference>
<dbReference type="PANTHER" id="PTHR11276:SF28">
    <property type="entry name" value="DNA POLYMERASE LAMBDA"/>
    <property type="match status" value="1"/>
</dbReference>
<keyword evidence="6" id="KW-1185">Reference proteome</keyword>
<dbReference type="EMBL" id="LHPF02000023">
    <property type="protein sequence ID" value="PSC69890.1"/>
    <property type="molecule type" value="Genomic_DNA"/>
</dbReference>
<keyword evidence="2" id="KW-0548">Nucleotidyltransferase</keyword>
<keyword evidence="1" id="KW-0808">Transferase</keyword>
<feature type="compositionally biased region" description="Low complexity" evidence="3">
    <location>
        <begin position="449"/>
        <end position="494"/>
    </location>
</feature>
<feature type="compositionally biased region" description="Low complexity" evidence="3">
    <location>
        <begin position="1"/>
        <end position="12"/>
    </location>
</feature>
<feature type="compositionally biased region" description="Gly residues" evidence="3">
    <location>
        <begin position="661"/>
        <end position="675"/>
    </location>
</feature>
<feature type="compositionally biased region" description="Gly residues" evidence="3">
    <location>
        <begin position="420"/>
        <end position="437"/>
    </location>
</feature>
<dbReference type="Gene3D" id="3.30.460.10">
    <property type="entry name" value="Beta Polymerase, domain 2"/>
    <property type="match status" value="1"/>
</dbReference>
<dbReference type="Gene3D" id="3.30.210.10">
    <property type="entry name" value="DNA polymerase, thumb domain"/>
    <property type="match status" value="1"/>
</dbReference>
<evidence type="ECO:0000259" key="4">
    <source>
        <dbReference type="SMART" id="SM00483"/>
    </source>
</evidence>
<dbReference type="GO" id="GO:0005634">
    <property type="term" value="C:nucleus"/>
    <property type="evidence" value="ECO:0007669"/>
    <property type="project" value="TreeGrafter"/>
</dbReference>
<feature type="compositionally biased region" description="Low complexity" evidence="3">
    <location>
        <begin position="148"/>
        <end position="162"/>
    </location>
</feature>
<dbReference type="InterPro" id="IPR022312">
    <property type="entry name" value="DNA_pol_X"/>
</dbReference>
<accession>A0A2P6V726</accession>
<name>A0A2P6V726_9CHLO</name>
<feature type="compositionally biased region" description="Gly residues" evidence="3">
    <location>
        <begin position="689"/>
        <end position="701"/>
    </location>
</feature>
<evidence type="ECO:0000256" key="2">
    <source>
        <dbReference type="ARBA" id="ARBA00022695"/>
    </source>
</evidence>
<dbReference type="InterPro" id="IPR029398">
    <property type="entry name" value="PolB_thumb"/>
</dbReference>
<dbReference type="InterPro" id="IPR018944">
    <property type="entry name" value="DNA_pol_lambd_fingers_domain"/>
</dbReference>